<feature type="region of interest" description="Disordered" evidence="1">
    <location>
        <begin position="1"/>
        <end position="50"/>
    </location>
</feature>
<organism evidence="2 4">
    <name type="scientific">Cephus cinctus</name>
    <name type="common">Wheat stem sawfly</name>
    <dbReference type="NCBI Taxonomy" id="211228"/>
    <lineage>
        <taxon>Eukaryota</taxon>
        <taxon>Metazoa</taxon>
        <taxon>Ecdysozoa</taxon>
        <taxon>Arthropoda</taxon>
        <taxon>Hexapoda</taxon>
        <taxon>Insecta</taxon>
        <taxon>Pterygota</taxon>
        <taxon>Neoptera</taxon>
        <taxon>Endopterygota</taxon>
        <taxon>Hymenoptera</taxon>
        <taxon>Cephoidea</taxon>
        <taxon>Cephidae</taxon>
        <taxon>Cephus</taxon>
    </lineage>
</organism>
<dbReference type="RefSeq" id="XP_015590864.2">
    <property type="nucleotide sequence ID" value="XM_015735378.2"/>
</dbReference>
<gene>
    <name evidence="3 4" type="primary">LOC107265675</name>
</gene>
<dbReference type="AlphaFoldDB" id="A0AAJ7VZQ7"/>
<proteinExistence type="predicted"/>
<accession>A0AAJ7VZQ7</accession>
<dbReference type="InterPro" id="IPR007858">
    <property type="entry name" value="Dpy-30_motif"/>
</dbReference>
<evidence type="ECO:0000313" key="3">
    <source>
        <dbReference type="RefSeq" id="XP_015590864.2"/>
    </source>
</evidence>
<dbReference type="Pfam" id="PF05186">
    <property type="entry name" value="Dpy-30"/>
    <property type="match status" value="1"/>
</dbReference>
<evidence type="ECO:0000313" key="2">
    <source>
        <dbReference type="Proteomes" id="UP000694920"/>
    </source>
</evidence>
<evidence type="ECO:0000313" key="4">
    <source>
        <dbReference type="RefSeq" id="XP_024938722.1"/>
    </source>
</evidence>
<dbReference type="GeneID" id="107265675"/>
<dbReference type="Proteomes" id="UP000694920">
    <property type="component" value="Unplaced"/>
</dbReference>
<evidence type="ECO:0000256" key="1">
    <source>
        <dbReference type="SAM" id="MobiDB-lite"/>
    </source>
</evidence>
<reference evidence="3 4" key="1">
    <citation type="submission" date="2025-04" db="UniProtKB">
        <authorList>
            <consortium name="RefSeq"/>
        </authorList>
    </citation>
    <scope>IDENTIFICATION</scope>
</reference>
<feature type="compositionally biased region" description="Basic and acidic residues" evidence="1">
    <location>
        <begin position="1"/>
        <end position="10"/>
    </location>
</feature>
<feature type="compositionally biased region" description="Basic and acidic residues" evidence="1">
    <location>
        <begin position="19"/>
        <end position="28"/>
    </location>
</feature>
<sequence length="236" mass="27362">MSEESIKIEATDSSNLSANKDESSRISTEDNLEIEEVSKDSSSNSASNFIDNEGSAENSYHIGNLLDFLKYKGLSDDLKNRLLIDGPTDEIISLLKTLGFSDRDIEILISLWRNEIQGCECLDDVRNKSEISSTDDNALSTCLYLKRNFNLVLRQALREVLMRKPYDPIEFLGHWLLNFTVCQERTRMRQEFEDELMAEREKQREQQLVDTISEFPERDEAEEFNEDFNFVNYEKA</sequence>
<dbReference type="InterPro" id="IPR049630">
    <property type="entry name" value="DYDC-like_DD"/>
</dbReference>
<protein>
    <submittedName>
        <fullName evidence="3 4">Uncharacterized protein LOC107265675</fullName>
    </submittedName>
</protein>
<dbReference type="Gene3D" id="1.20.890.10">
    <property type="entry name" value="cAMP-dependent protein kinase regulatory subunit, dimerization-anchoring domain"/>
    <property type="match status" value="1"/>
</dbReference>
<keyword evidence="2" id="KW-1185">Reference proteome</keyword>
<dbReference type="KEGG" id="ccin:107265675"/>
<dbReference type="RefSeq" id="XP_024938722.1">
    <property type="nucleotide sequence ID" value="XM_025082954.1"/>
</dbReference>
<name>A0AAJ7VZQ7_CEPCN</name>
<dbReference type="CDD" id="cd22966">
    <property type="entry name" value="DD_DYDC-like"/>
    <property type="match status" value="1"/>
</dbReference>